<dbReference type="GO" id="GO:0003824">
    <property type="term" value="F:catalytic activity"/>
    <property type="evidence" value="ECO:0007669"/>
    <property type="project" value="InterPro"/>
</dbReference>
<gene>
    <name evidence="3" type="ORF">IPI13_16480</name>
</gene>
<dbReference type="InterPro" id="IPR036415">
    <property type="entry name" value="Lamin_tail_dom_sf"/>
</dbReference>
<dbReference type="AlphaFoldDB" id="A0A935MBE0"/>
<dbReference type="EMBL" id="JADJIB010000010">
    <property type="protein sequence ID" value="MBK7274678.1"/>
    <property type="molecule type" value="Genomic_DNA"/>
</dbReference>
<reference evidence="3 4" key="1">
    <citation type="submission" date="2020-10" db="EMBL/GenBank/DDBJ databases">
        <title>Connecting structure to function with the recovery of over 1000 high-quality activated sludge metagenome-assembled genomes encoding full-length rRNA genes using long-read sequencing.</title>
        <authorList>
            <person name="Singleton C.M."/>
            <person name="Petriglieri F."/>
            <person name="Kristensen J.M."/>
            <person name="Kirkegaard R.H."/>
            <person name="Michaelsen T.Y."/>
            <person name="Andersen M.H."/>
            <person name="Karst S.M."/>
            <person name="Dueholm M.S."/>
            <person name="Nielsen P.H."/>
            <person name="Albertsen M."/>
        </authorList>
    </citation>
    <scope>NUCLEOTIDE SEQUENCE [LARGE SCALE GENOMIC DNA]</scope>
    <source>
        <strain evidence="3">Ega_18-Q3-R5-49_MAXAC.001</strain>
    </source>
</reference>
<dbReference type="PROSITE" id="PS51841">
    <property type="entry name" value="LTD"/>
    <property type="match status" value="1"/>
</dbReference>
<keyword evidence="1" id="KW-0732">Signal</keyword>
<proteinExistence type="predicted"/>
<dbReference type="Gene3D" id="3.60.10.10">
    <property type="entry name" value="Endonuclease/exonuclease/phosphatase"/>
    <property type="match status" value="1"/>
</dbReference>
<dbReference type="CDD" id="cd04486">
    <property type="entry name" value="YhcR_OBF_like"/>
    <property type="match status" value="1"/>
</dbReference>
<evidence type="ECO:0000259" key="2">
    <source>
        <dbReference type="PROSITE" id="PS51841"/>
    </source>
</evidence>
<dbReference type="Pfam" id="PF00932">
    <property type="entry name" value="LTD"/>
    <property type="match status" value="1"/>
</dbReference>
<evidence type="ECO:0000313" key="4">
    <source>
        <dbReference type="Proteomes" id="UP000726105"/>
    </source>
</evidence>
<dbReference type="SUPFAM" id="SSF56219">
    <property type="entry name" value="DNase I-like"/>
    <property type="match status" value="1"/>
</dbReference>
<dbReference type="PANTHER" id="PTHR42834">
    <property type="entry name" value="ENDONUCLEASE/EXONUCLEASE/PHOSPHATASE FAMILY PROTEIN (AFU_ORTHOLOGUE AFUA_3G09210)"/>
    <property type="match status" value="1"/>
</dbReference>
<protein>
    <submittedName>
        <fullName evidence="3">Lamin tail domain-containing protein</fullName>
    </submittedName>
</protein>
<feature type="domain" description="LTD" evidence="2">
    <location>
        <begin position="30"/>
        <end position="153"/>
    </location>
</feature>
<feature type="chain" id="PRO_5037253556" evidence="1">
    <location>
        <begin position="36"/>
        <end position="807"/>
    </location>
</feature>
<comment type="caution">
    <text evidence="3">The sequence shown here is derived from an EMBL/GenBank/DDBJ whole genome shotgun (WGS) entry which is preliminary data.</text>
</comment>
<sequence>MSHVWTHVRRPAVTLAIATLLASGGLVVAAPAAYAASPTVVVAEVYGGGGNSGATWRSDFVELFNRASTPVDLTGWKVSYWSAAGTTASSTLLSGTIAAGGRYLVKEADGANTGATALPIPDAIGTLTMSASAGRVAVVDAAGAIVDLVGYGSTAAQFEGSGPAPGTTNSTSVSRIDACVDTDHNAADFAAGAPSPVNSTTTPQTCTITPPPPNPAETIAAIQGASHRSPLAGTPVNGVTGIVTARSNTGFWMQDPVADADLATSEGIFVFTRTSPTVAVGDALSVDGSVSEFRPGGSGGLDNLTTTEIVSPSVSITSSNNPLPAPVVIGVDRIAPAQTIDAGDPGSVENAAAVFDMARDAIDFYESMEGMRVAVRDARVVGPTASFGEIPVVPGSVTGAPLTSSAGGVVYGSYDTPNAMRVQLDDALIPAGSMPAANVGDTLPGDAIGVLDYSFANYKLLVTAAPTVTTGGLTRESTTAQTNNQLAVATFNVENLSPSNPQSKFDRLAAQVVHNLASPDILALEEIQDNSGPANDGVVASDLTVSRLIAAIAAAGGPAYGSRWIDPQDGTDGGQPGGNIRQVFLYRLDRDLEFVDRPGGDATTAVEVTGTGRSTALSVSPGRIAPTSEAWSASRKPLVGEFRFRGETVFVVAVHFSSKGGDDPLFGRWQSPVRFTEEQRHLQAAAVRDFADALLSADPQAKLVVAGDVNDFEFSTTTDLLVGQGSDALVDLPRTLPVAERWTYVFEGNSQVLDHILLSPALTVAPKGAKYPAYVYDIVHTNSPFYDQDSDHDPQIVRLALRGGTGI</sequence>
<evidence type="ECO:0000313" key="3">
    <source>
        <dbReference type="EMBL" id="MBK7274678.1"/>
    </source>
</evidence>
<dbReference type="SUPFAM" id="SSF74853">
    <property type="entry name" value="Lamin A/C globular tail domain"/>
    <property type="match status" value="1"/>
</dbReference>
<dbReference type="Pfam" id="PF03372">
    <property type="entry name" value="Exo_endo_phos"/>
    <property type="match status" value="1"/>
</dbReference>
<feature type="signal peptide" evidence="1">
    <location>
        <begin position="1"/>
        <end position="35"/>
    </location>
</feature>
<organism evidence="3 4">
    <name type="scientific">Candidatus Phosphoribacter hodrii</name>
    <dbReference type="NCBI Taxonomy" id="2953743"/>
    <lineage>
        <taxon>Bacteria</taxon>
        <taxon>Bacillati</taxon>
        <taxon>Actinomycetota</taxon>
        <taxon>Actinomycetes</taxon>
        <taxon>Micrococcales</taxon>
        <taxon>Dermatophilaceae</taxon>
        <taxon>Candidatus Phosphoribacter</taxon>
    </lineage>
</organism>
<dbReference type="InterPro" id="IPR001322">
    <property type="entry name" value="Lamin_tail_dom"/>
</dbReference>
<dbReference type="Proteomes" id="UP000726105">
    <property type="component" value="Unassembled WGS sequence"/>
</dbReference>
<name>A0A935MBE0_9MICO</name>
<evidence type="ECO:0000256" key="1">
    <source>
        <dbReference type="SAM" id="SignalP"/>
    </source>
</evidence>
<accession>A0A935MBE0</accession>
<dbReference type="InterPro" id="IPR005135">
    <property type="entry name" value="Endo/exonuclease/phosphatase"/>
</dbReference>
<dbReference type="PANTHER" id="PTHR42834:SF1">
    <property type="entry name" value="ENDONUCLEASE_EXONUCLEASE_PHOSPHATASE FAMILY PROTEIN (AFU_ORTHOLOGUE AFUA_3G09210)"/>
    <property type="match status" value="1"/>
</dbReference>
<dbReference type="InterPro" id="IPR036691">
    <property type="entry name" value="Endo/exonu/phosph_ase_sf"/>
</dbReference>